<keyword evidence="2 10" id="KW-1003">Cell membrane</keyword>
<keyword evidence="6 10" id="KW-0342">GTP-binding</keyword>
<dbReference type="SMART" id="SM00382">
    <property type="entry name" value="AAA"/>
    <property type="match status" value="1"/>
</dbReference>
<reference evidence="13 14" key="1">
    <citation type="submission" date="2016-10" db="EMBL/GenBank/DDBJ databases">
        <authorList>
            <person name="Varghese N."/>
            <person name="Submissions S."/>
        </authorList>
    </citation>
    <scope>NUCLEOTIDE SEQUENCE [LARGE SCALE GENOMIC DNA]</scope>
    <source>
        <strain evidence="13 14">DSM 26672</strain>
    </source>
</reference>
<keyword evidence="8 10" id="KW-0675">Receptor</keyword>
<comment type="similarity">
    <text evidence="10">Belongs to the GTP-binding SRP family. FtsY subfamily.</text>
</comment>
<dbReference type="SUPFAM" id="SSF47364">
    <property type="entry name" value="Domain of the SRP/SRP receptor G-proteins"/>
    <property type="match status" value="1"/>
</dbReference>
<sequence>MSETEPKKRGFFSRLFGRDEEAATPAPAPETATEQVVETVEELKPEAEEIAPAPAVETEAVVVEAVTPEPVAPPVPVEEAAPPAEPEPEPVVAVAPQPEPIVAPEPAPVPAPQPKRSWWRRLTEGLSRTSSALTTGITELFTKRKLDAGTLEDLEDILIQADLGLATSAKIAKAVGDGRYDKQIEPSEVKAILAREVETILLPVAQPLVIDATKKPFVLLMVGVNGSGKTTTIGKLAAKFRTEGKSVMLAAGDTFRAAAIEQLRVWGERTGAEVVYGQQGADASGLAFEALQKAKANGTDVLLIDTAGRLQNKQGLMDELAKVVRVIRKQDPNAPHAALLVLDATVGQNAISQVEAFRETAGVTGLVMTKLDGTARGGILVALAAQFGLPVHFIGVGESVDDLEPFSARDFARAVAGLGEAA</sequence>
<gene>
    <name evidence="10" type="primary">ftsY</name>
    <name evidence="13" type="ORF">SAMN05421844_11241</name>
</gene>
<feature type="domain" description="SRP54-type proteins GTP-binding" evidence="12">
    <location>
        <begin position="390"/>
        <end position="403"/>
    </location>
</feature>
<feature type="binding site" evidence="10">
    <location>
        <begin position="305"/>
        <end position="309"/>
    </location>
    <ligand>
        <name>GTP</name>
        <dbReference type="ChEBI" id="CHEBI:37565"/>
    </ligand>
</feature>
<dbReference type="SUPFAM" id="SSF52540">
    <property type="entry name" value="P-loop containing nucleoside triphosphate hydrolases"/>
    <property type="match status" value="1"/>
</dbReference>
<evidence type="ECO:0000256" key="3">
    <source>
        <dbReference type="ARBA" id="ARBA00022490"/>
    </source>
</evidence>
<evidence type="ECO:0000259" key="12">
    <source>
        <dbReference type="PROSITE" id="PS00300"/>
    </source>
</evidence>
<dbReference type="Pfam" id="PF00448">
    <property type="entry name" value="SRP54"/>
    <property type="match status" value="1"/>
</dbReference>
<dbReference type="EMBL" id="FNBZ01000012">
    <property type="protein sequence ID" value="SDH70518.1"/>
    <property type="molecule type" value="Genomic_DNA"/>
</dbReference>
<dbReference type="HAMAP" id="MF_00920">
    <property type="entry name" value="FtsY"/>
    <property type="match status" value="1"/>
</dbReference>
<accession>A0ABY0P9Q4</accession>
<feature type="binding site" evidence="10">
    <location>
        <begin position="369"/>
        <end position="372"/>
    </location>
    <ligand>
        <name>GTP</name>
        <dbReference type="ChEBI" id="CHEBI:37565"/>
    </ligand>
</feature>
<comment type="subcellular location">
    <subcellularLocation>
        <location evidence="1">Cell inner membrane</location>
        <topology evidence="1">Peripheral membrane protein</topology>
        <orientation evidence="1">Cytoplasmic side</orientation>
    </subcellularLocation>
    <subcellularLocation>
        <location evidence="10">Cell membrane</location>
        <topology evidence="10">Peripheral membrane protein</topology>
        <orientation evidence="10">Cytoplasmic side</orientation>
    </subcellularLocation>
    <subcellularLocation>
        <location evidence="10">Cytoplasm</location>
    </subcellularLocation>
</comment>
<dbReference type="SMART" id="SM00962">
    <property type="entry name" value="SRP54"/>
    <property type="match status" value="1"/>
</dbReference>
<proteinExistence type="inferred from homology"/>
<dbReference type="SMART" id="SM00963">
    <property type="entry name" value="SRP54_N"/>
    <property type="match status" value="1"/>
</dbReference>
<evidence type="ECO:0000313" key="13">
    <source>
        <dbReference type="EMBL" id="SDH70518.1"/>
    </source>
</evidence>
<dbReference type="CDD" id="cd17874">
    <property type="entry name" value="FtsY"/>
    <property type="match status" value="1"/>
</dbReference>
<evidence type="ECO:0000256" key="7">
    <source>
        <dbReference type="ARBA" id="ARBA00023136"/>
    </source>
</evidence>
<evidence type="ECO:0000256" key="2">
    <source>
        <dbReference type="ARBA" id="ARBA00022475"/>
    </source>
</evidence>
<keyword evidence="3 10" id="KW-0963">Cytoplasm</keyword>
<dbReference type="InterPro" id="IPR000897">
    <property type="entry name" value="SRP54_GTPase_dom"/>
</dbReference>
<comment type="caution">
    <text evidence="13">The sequence shown here is derived from an EMBL/GenBank/DDBJ whole genome shotgun (WGS) entry which is preliminary data.</text>
</comment>
<name>A0ABY0P9Q4_9HYPH</name>
<dbReference type="InterPro" id="IPR013822">
    <property type="entry name" value="Signal_recog_particl_SRP54_hlx"/>
</dbReference>
<comment type="function">
    <text evidence="10">Involved in targeting and insertion of nascent membrane proteins into the cytoplasmic membrane. Acts as a receptor for the complex formed by the signal recognition particle (SRP) and the ribosome-nascent chain (RNC). Interaction with SRP-RNC leads to the transfer of the RNC complex to the Sec translocase for insertion into the membrane, the hydrolysis of GTP by both Ffh and FtsY, and the dissociation of the SRP-FtsY complex into the individual components.</text>
</comment>
<keyword evidence="7 10" id="KW-0472">Membrane</keyword>
<dbReference type="PANTHER" id="PTHR43134">
    <property type="entry name" value="SIGNAL RECOGNITION PARTICLE RECEPTOR SUBUNIT ALPHA"/>
    <property type="match status" value="1"/>
</dbReference>
<evidence type="ECO:0000256" key="6">
    <source>
        <dbReference type="ARBA" id="ARBA00023134"/>
    </source>
</evidence>
<evidence type="ECO:0000256" key="8">
    <source>
        <dbReference type="ARBA" id="ARBA00023170"/>
    </source>
</evidence>
<organism evidence="13 14">
    <name type="scientific">Bosea robiniae</name>
    <dbReference type="NCBI Taxonomy" id="1036780"/>
    <lineage>
        <taxon>Bacteria</taxon>
        <taxon>Pseudomonadati</taxon>
        <taxon>Pseudomonadota</taxon>
        <taxon>Alphaproteobacteria</taxon>
        <taxon>Hyphomicrobiales</taxon>
        <taxon>Boseaceae</taxon>
        <taxon>Bosea</taxon>
    </lineage>
</organism>
<evidence type="ECO:0000256" key="9">
    <source>
        <dbReference type="ARBA" id="ARBA00048027"/>
    </source>
</evidence>
<evidence type="ECO:0000256" key="11">
    <source>
        <dbReference type="SAM" id="MobiDB-lite"/>
    </source>
</evidence>
<evidence type="ECO:0000256" key="1">
    <source>
        <dbReference type="ARBA" id="ARBA00004515"/>
    </source>
</evidence>
<dbReference type="EC" id="3.6.5.4" evidence="10"/>
<dbReference type="Gene3D" id="1.20.120.140">
    <property type="entry name" value="Signal recognition particle SRP54, nucleotide-binding domain"/>
    <property type="match status" value="1"/>
</dbReference>
<dbReference type="Proteomes" id="UP000199468">
    <property type="component" value="Unassembled WGS sequence"/>
</dbReference>
<feature type="region of interest" description="Disordered" evidence="11">
    <location>
        <begin position="1"/>
        <end position="40"/>
    </location>
</feature>
<dbReference type="InterPro" id="IPR003593">
    <property type="entry name" value="AAA+_ATPase"/>
</dbReference>
<dbReference type="InterPro" id="IPR004390">
    <property type="entry name" value="SR_rcpt_FtsY"/>
</dbReference>
<dbReference type="PANTHER" id="PTHR43134:SF1">
    <property type="entry name" value="SIGNAL RECOGNITION PARTICLE RECEPTOR SUBUNIT ALPHA"/>
    <property type="match status" value="1"/>
</dbReference>
<dbReference type="Gene3D" id="3.40.50.300">
    <property type="entry name" value="P-loop containing nucleotide triphosphate hydrolases"/>
    <property type="match status" value="1"/>
</dbReference>
<evidence type="ECO:0000256" key="5">
    <source>
        <dbReference type="ARBA" id="ARBA00022801"/>
    </source>
</evidence>
<dbReference type="PROSITE" id="PS00300">
    <property type="entry name" value="SRP54"/>
    <property type="match status" value="1"/>
</dbReference>
<keyword evidence="4 10" id="KW-0547">Nucleotide-binding</keyword>
<dbReference type="InterPro" id="IPR036225">
    <property type="entry name" value="SRP/SRP_N"/>
</dbReference>
<evidence type="ECO:0000313" key="14">
    <source>
        <dbReference type="Proteomes" id="UP000199468"/>
    </source>
</evidence>
<comment type="catalytic activity">
    <reaction evidence="9 10">
        <text>GTP + H2O = GDP + phosphate + H(+)</text>
        <dbReference type="Rhea" id="RHEA:19669"/>
        <dbReference type="ChEBI" id="CHEBI:15377"/>
        <dbReference type="ChEBI" id="CHEBI:15378"/>
        <dbReference type="ChEBI" id="CHEBI:37565"/>
        <dbReference type="ChEBI" id="CHEBI:43474"/>
        <dbReference type="ChEBI" id="CHEBI:58189"/>
        <dbReference type="EC" id="3.6.5.4"/>
    </reaction>
</comment>
<dbReference type="Pfam" id="PF02881">
    <property type="entry name" value="SRP54_N"/>
    <property type="match status" value="1"/>
</dbReference>
<keyword evidence="5 10" id="KW-0378">Hydrolase</keyword>
<dbReference type="InterPro" id="IPR042101">
    <property type="entry name" value="SRP54_N_sf"/>
</dbReference>
<dbReference type="NCBIfam" id="TIGR00064">
    <property type="entry name" value="ftsY"/>
    <property type="match status" value="1"/>
</dbReference>
<keyword evidence="14" id="KW-1185">Reference proteome</keyword>
<evidence type="ECO:0000256" key="4">
    <source>
        <dbReference type="ARBA" id="ARBA00022741"/>
    </source>
</evidence>
<feature type="binding site" evidence="10">
    <location>
        <begin position="223"/>
        <end position="230"/>
    </location>
    <ligand>
        <name>GTP</name>
        <dbReference type="ChEBI" id="CHEBI:37565"/>
    </ligand>
</feature>
<dbReference type="InterPro" id="IPR027417">
    <property type="entry name" value="P-loop_NTPase"/>
</dbReference>
<protein>
    <recommendedName>
        <fullName evidence="10">Signal recognition particle receptor FtsY</fullName>
        <shortName evidence="10">SRP receptor</shortName>
        <ecNumber evidence="10">3.6.5.4</ecNumber>
    </recommendedName>
</protein>
<dbReference type="RefSeq" id="WP_091862548.1">
    <property type="nucleotide sequence ID" value="NZ_FNBZ01000012.1"/>
</dbReference>
<evidence type="ECO:0000256" key="10">
    <source>
        <dbReference type="HAMAP-Rule" id="MF_00920"/>
    </source>
</evidence>
<comment type="subunit">
    <text evidence="10">Part of the signal recognition particle protein translocation system, which is composed of SRP and FtsY. SRP is a ribonucleoprotein composed of Ffh and a 4.5S RNA molecule.</text>
</comment>
<feature type="compositionally biased region" description="Low complexity" evidence="11">
    <location>
        <begin position="23"/>
        <end position="38"/>
    </location>
</feature>
<feature type="region of interest" description="Disordered" evidence="11">
    <location>
        <begin position="69"/>
        <end position="91"/>
    </location>
</feature>